<gene>
    <name evidence="1" type="ORF">Patl1_05927</name>
</gene>
<evidence type="ECO:0000313" key="2">
    <source>
        <dbReference type="Proteomes" id="UP001164250"/>
    </source>
</evidence>
<organism evidence="1 2">
    <name type="scientific">Pistacia atlantica</name>
    <dbReference type="NCBI Taxonomy" id="434234"/>
    <lineage>
        <taxon>Eukaryota</taxon>
        <taxon>Viridiplantae</taxon>
        <taxon>Streptophyta</taxon>
        <taxon>Embryophyta</taxon>
        <taxon>Tracheophyta</taxon>
        <taxon>Spermatophyta</taxon>
        <taxon>Magnoliopsida</taxon>
        <taxon>eudicotyledons</taxon>
        <taxon>Gunneridae</taxon>
        <taxon>Pentapetalae</taxon>
        <taxon>rosids</taxon>
        <taxon>malvids</taxon>
        <taxon>Sapindales</taxon>
        <taxon>Anacardiaceae</taxon>
        <taxon>Pistacia</taxon>
    </lineage>
</organism>
<comment type="caution">
    <text evidence="1">The sequence shown here is derived from an EMBL/GenBank/DDBJ whole genome shotgun (WGS) entry which is preliminary data.</text>
</comment>
<evidence type="ECO:0000313" key="1">
    <source>
        <dbReference type="EMBL" id="KAJ0102721.1"/>
    </source>
</evidence>
<dbReference type="EMBL" id="CM047899">
    <property type="protein sequence ID" value="KAJ0102721.1"/>
    <property type="molecule type" value="Genomic_DNA"/>
</dbReference>
<reference evidence="2" key="1">
    <citation type="journal article" date="2023" name="G3 (Bethesda)">
        <title>Genome assembly and association tests identify interacting loci associated with vigor, precocity, and sex in interspecific pistachio rootstocks.</title>
        <authorList>
            <person name="Palmer W."/>
            <person name="Jacygrad E."/>
            <person name="Sagayaradj S."/>
            <person name="Cavanaugh K."/>
            <person name="Han R."/>
            <person name="Bertier L."/>
            <person name="Beede B."/>
            <person name="Kafkas S."/>
            <person name="Golino D."/>
            <person name="Preece J."/>
            <person name="Michelmore R."/>
        </authorList>
    </citation>
    <scope>NUCLEOTIDE SEQUENCE [LARGE SCALE GENOMIC DNA]</scope>
</reference>
<accession>A0ACC1BUS2</accession>
<name>A0ACC1BUS2_9ROSI</name>
<dbReference type="Proteomes" id="UP001164250">
    <property type="component" value="Chromosome 3"/>
</dbReference>
<proteinExistence type="predicted"/>
<sequence length="1017" mass="117008">MQSRRHEDHMTMSTSSKLRNQHGKSGMGHDPYLVSRHDAPDRSRRSVSPHKVDGSRRISDGQRISGSIERRDYGWNIGGGRTEKVRSKSPPQYRILHKRPQFDDDGMPRKYGYHEDLDFDHGTNSRLKPVYGYDHCSSRVSKEKDYNENRIVEIDGHGMLSEKSVLPEEGEIRGSYQLPPDKGHAKNYGEHGGSIPLSSRSMNIGRFEHEKLQYREPIPDAYKAEEKPLYLSRDKFAGTESYIGKEKPMYHSRDVVYTTVPSGNSKDFLSNSQYKVGSSSGTAMSEFPVSYQDDVTLPTSDGYPRSSIKLTESTGFNAYRQRPLVDTLRNTEAEVRNLTYYQHGAYSPSRTEREDYKYPKTRLLANDDRGYLSDDLRRMISPHTRLDYDNALKDYDHRDLPRASNMLPVVDRIDNPELSLRRSSALDHPTLQKQTVSDYIDMSRKSYPLKQSEEYLNPGSTHAEFEKTLPHNYGISHLGVPQDRQISYIRSDYAFGRDPGPEIQKERLQSSSDLLYDSERHKLAVRTRRIKEGELGIHEPSENVFKRKHSLEDDIYRHNDRIIMSSKRNIPEEFEDLYGSDEEYFEEDMSGVHFPKTRRFNNNEYRKTGRSYDGREHPGNYASDDWFSSRDSLANSKRYSTRFYKPNSRYVKDHTRPVSLGWHNSYHSDRRSGLYKQHKLWKKNKDYDEDVHDNDGDKSEDWLNLAESEPSEDSEEFKQLAHKAFLEYSKRLNVNSSVRRRYQEQGKAGSLFCIACGRSLREAVAAVRYCKLGCCLTLMKRSDWLEKRFGAPMSKEFANTQRLVTHTFMSHKVGLRAQHLGLHKAICILLGWSSDVPQETITWVPEVLSDEEAMAAKEDLILWPPVVIIRNISMSNNNPKEQKVIPIEGVEAFIRGKGIVGGKITVCLGRPADQSIMVVKFLGTFSGLANAEKLHKYFAENKQGRKDFNRLINNGKGINIAETRMPGDKVEEHLLYGYMGISEDLDTVDYNTKKYCVIKSKAEIMDLANAPVKPNDS</sequence>
<keyword evidence="2" id="KW-1185">Reference proteome</keyword>
<protein>
    <submittedName>
        <fullName evidence="1">Uncharacterized protein</fullName>
    </submittedName>
</protein>